<organism evidence="2 3">
    <name type="scientific">Pleuronectes platessa</name>
    <name type="common">European plaice</name>
    <dbReference type="NCBI Taxonomy" id="8262"/>
    <lineage>
        <taxon>Eukaryota</taxon>
        <taxon>Metazoa</taxon>
        <taxon>Chordata</taxon>
        <taxon>Craniata</taxon>
        <taxon>Vertebrata</taxon>
        <taxon>Euteleostomi</taxon>
        <taxon>Actinopterygii</taxon>
        <taxon>Neopterygii</taxon>
        <taxon>Teleostei</taxon>
        <taxon>Neoteleostei</taxon>
        <taxon>Acanthomorphata</taxon>
        <taxon>Carangaria</taxon>
        <taxon>Pleuronectiformes</taxon>
        <taxon>Pleuronectoidei</taxon>
        <taxon>Pleuronectidae</taxon>
        <taxon>Pleuronectes</taxon>
    </lineage>
</organism>
<feature type="region of interest" description="Disordered" evidence="1">
    <location>
        <begin position="40"/>
        <end position="67"/>
    </location>
</feature>
<name>A0A9N7Y4R2_PLEPL</name>
<protein>
    <submittedName>
        <fullName evidence="2">Uncharacterized protein</fullName>
    </submittedName>
</protein>
<comment type="caution">
    <text evidence="2">The sequence shown here is derived from an EMBL/GenBank/DDBJ whole genome shotgun (WGS) entry which is preliminary data.</text>
</comment>
<dbReference type="Proteomes" id="UP001153269">
    <property type="component" value="Unassembled WGS sequence"/>
</dbReference>
<keyword evidence="3" id="KW-1185">Reference proteome</keyword>
<accession>A0A9N7Y4R2</accession>
<evidence type="ECO:0000313" key="2">
    <source>
        <dbReference type="EMBL" id="CAB1412322.1"/>
    </source>
</evidence>
<evidence type="ECO:0000256" key="1">
    <source>
        <dbReference type="SAM" id="MobiDB-lite"/>
    </source>
</evidence>
<dbReference type="EMBL" id="CADEAL010000001">
    <property type="protein sequence ID" value="CAB1412322.1"/>
    <property type="molecule type" value="Genomic_DNA"/>
</dbReference>
<gene>
    <name evidence="2" type="ORF">PLEPLA_LOCUS13</name>
</gene>
<evidence type="ECO:0000313" key="3">
    <source>
        <dbReference type="Proteomes" id="UP001153269"/>
    </source>
</evidence>
<sequence>MSQCQSLWQNCDTAVQLKSLGLVWGALTFHKLLPPRLLQKSDPEPDLAQQQQREASLSPGTARRSTRYKPGPAALLCADKQQHEKAATAFTLVYIRLLQVPEEDEEDKLIDSLSRTLILVSRLKQAPVIVLRCLLTLHYSAYEGFCASPCGKKKDEKNGCAVKYTAGDKRVDEDMIRLPDGARCSSASTFNLTGLLSPHGLPLFPGNLHPRLPLLPHHFLGLVSFCDDPLGDSTFPDVPWLLHQGDSQARRCRHLAFESCACTGHVPRFFHHDEEVWERSEEEDEGLEEGRALLPPSLFHFLITFREPVLLPPPDMRPDVTTVTTTHGGHSANGSPRLGRRTEGFHGYPQPSIPSVLPIILSFSPPLYPPPLPRNKSQTANKHSA</sequence>
<dbReference type="AlphaFoldDB" id="A0A9N7Y4R2"/>
<reference evidence="2" key="1">
    <citation type="submission" date="2020-03" db="EMBL/GenBank/DDBJ databases">
        <authorList>
            <person name="Weist P."/>
        </authorList>
    </citation>
    <scope>NUCLEOTIDE SEQUENCE</scope>
</reference>
<feature type="compositionally biased region" description="Polar residues" evidence="1">
    <location>
        <begin position="48"/>
        <end position="59"/>
    </location>
</feature>
<proteinExistence type="predicted"/>